<evidence type="ECO:0000313" key="2">
    <source>
        <dbReference type="EMBL" id="JAH90677.1"/>
    </source>
</evidence>
<keyword evidence="1" id="KW-1133">Transmembrane helix</keyword>
<sequence length="47" mass="5707">MDKFYATYLIFIFKDIFILYSIYPNLDNPSIQRSILLQHCRIFCQLS</sequence>
<feature type="transmembrane region" description="Helical" evidence="1">
    <location>
        <begin position="6"/>
        <end position="23"/>
    </location>
</feature>
<dbReference type="EMBL" id="GBXM01017900">
    <property type="protein sequence ID" value="JAH90677.1"/>
    <property type="molecule type" value="Transcribed_RNA"/>
</dbReference>
<reference evidence="2" key="1">
    <citation type="submission" date="2014-11" db="EMBL/GenBank/DDBJ databases">
        <authorList>
            <person name="Amaro Gonzalez C."/>
        </authorList>
    </citation>
    <scope>NUCLEOTIDE SEQUENCE</scope>
</reference>
<organism evidence="2">
    <name type="scientific">Anguilla anguilla</name>
    <name type="common">European freshwater eel</name>
    <name type="synonym">Muraena anguilla</name>
    <dbReference type="NCBI Taxonomy" id="7936"/>
    <lineage>
        <taxon>Eukaryota</taxon>
        <taxon>Metazoa</taxon>
        <taxon>Chordata</taxon>
        <taxon>Craniata</taxon>
        <taxon>Vertebrata</taxon>
        <taxon>Euteleostomi</taxon>
        <taxon>Actinopterygii</taxon>
        <taxon>Neopterygii</taxon>
        <taxon>Teleostei</taxon>
        <taxon>Anguilliformes</taxon>
        <taxon>Anguillidae</taxon>
        <taxon>Anguilla</taxon>
    </lineage>
</organism>
<protein>
    <submittedName>
        <fullName evidence="2">Uncharacterized protein</fullName>
    </submittedName>
</protein>
<keyword evidence="1" id="KW-0812">Transmembrane</keyword>
<proteinExistence type="predicted"/>
<name>A0A0E9WJY9_ANGAN</name>
<accession>A0A0E9WJY9</accession>
<keyword evidence="1" id="KW-0472">Membrane</keyword>
<reference evidence="2" key="2">
    <citation type="journal article" date="2015" name="Fish Shellfish Immunol.">
        <title>Early steps in the European eel (Anguilla anguilla)-Vibrio vulnificus interaction in the gills: Role of the RtxA13 toxin.</title>
        <authorList>
            <person name="Callol A."/>
            <person name="Pajuelo D."/>
            <person name="Ebbesson L."/>
            <person name="Teles M."/>
            <person name="MacKenzie S."/>
            <person name="Amaro C."/>
        </authorList>
    </citation>
    <scope>NUCLEOTIDE SEQUENCE</scope>
</reference>
<evidence type="ECO:0000256" key="1">
    <source>
        <dbReference type="SAM" id="Phobius"/>
    </source>
</evidence>
<dbReference type="AlphaFoldDB" id="A0A0E9WJY9"/>